<evidence type="ECO:0000256" key="1">
    <source>
        <dbReference type="SAM" id="MobiDB-lite"/>
    </source>
</evidence>
<keyword evidence="4" id="KW-1185">Reference proteome</keyword>
<dbReference type="OrthoDB" id="2409481at2759"/>
<comment type="caution">
    <text evidence="3">The sequence shown here is derived from an EMBL/GenBank/DDBJ whole genome shotgun (WGS) entry which is preliminary data.</text>
</comment>
<reference evidence="3 4" key="1">
    <citation type="submission" date="2018-06" db="EMBL/GenBank/DDBJ databases">
        <title>Comparative genomics reveals the genomic features of Rhizophagus irregularis, R. cerebriforme, R. diaphanum and Gigaspora rosea, and their symbiotic lifestyle signature.</title>
        <authorList>
            <person name="Morin E."/>
            <person name="San Clemente H."/>
            <person name="Chen E.C.H."/>
            <person name="De La Providencia I."/>
            <person name="Hainaut M."/>
            <person name="Kuo A."/>
            <person name="Kohler A."/>
            <person name="Murat C."/>
            <person name="Tang N."/>
            <person name="Roy S."/>
            <person name="Loubradou J."/>
            <person name="Henrissat B."/>
            <person name="Grigoriev I.V."/>
            <person name="Corradi N."/>
            <person name="Roux C."/>
            <person name="Martin F.M."/>
        </authorList>
    </citation>
    <scope>NUCLEOTIDE SEQUENCE [LARGE SCALE GENOMIC DNA]</scope>
    <source>
        <strain evidence="3 4">DAOM 227022</strain>
    </source>
</reference>
<feature type="domain" description="Myb/SANT-like DNA-binding" evidence="2">
    <location>
        <begin position="3"/>
        <end position="75"/>
    </location>
</feature>
<dbReference type="AlphaFoldDB" id="A0A397SDN5"/>
<accession>A0A397SDN5</accession>
<evidence type="ECO:0000259" key="2">
    <source>
        <dbReference type="Pfam" id="PF13837"/>
    </source>
</evidence>
<dbReference type="Gene3D" id="1.10.10.60">
    <property type="entry name" value="Homeodomain-like"/>
    <property type="match status" value="1"/>
</dbReference>
<evidence type="ECO:0000313" key="3">
    <source>
        <dbReference type="EMBL" id="RIA80494.1"/>
    </source>
</evidence>
<sequence>MSAQWSEEQIRMLINERKNGNEEYHRTPNRNKRNFWEDIANEINRVNNTNYFTGEDCNKKFLALTRAYYTARAYKKAVAEANAEALLEGSDNTETNEGLKAKVKKKRSLVGEHYYEEFSTEFWKEPGARHSTTLSNTPGPLETGSDTSSSPHKQTKSSRPVTPSTETPVVL</sequence>
<dbReference type="EMBL" id="QKYT01000956">
    <property type="protein sequence ID" value="RIA80494.1"/>
    <property type="molecule type" value="Genomic_DNA"/>
</dbReference>
<organism evidence="3 4">
    <name type="scientific">Glomus cerebriforme</name>
    <dbReference type="NCBI Taxonomy" id="658196"/>
    <lineage>
        <taxon>Eukaryota</taxon>
        <taxon>Fungi</taxon>
        <taxon>Fungi incertae sedis</taxon>
        <taxon>Mucoromycota</taxon>
        <taxon>Glomeromycotina</taxon>
        <taxon>Glomeromycetes</taxon>
        <taxon>Glomerales</taxon>
        <taxon>Glomeraceae</taxon>
        <taxon>Glomus</taxon>
    </lineage>
</organism>
<dbReference type="Pfam" id="PF13837">
    <property type="entry name" value="Myb_DNA-bind_4"/>
    <property type="match status" value="1"/>
</dbReference>
<dbReference type="Proteomes" id="UP000265703">
    <property type="component" value="Unassembled WGS sequence"/>
</dbReference>
<feature type="compositionally biased region" description="Polar residues" evidence="1">
    <location>
        <begin position="130"/>
        <end position="171"/>
    </location>
</feature>
<name>A0A397SDN5_9GLOM</name>
<protein>
    <recommendedName>
        <fullName evidence="2">Myb/SANT-like DNA-binding domain-containing protein</fullName>
    </recommendedName>
</protein>
<gene>
    <name evidence="3" type="ORF">C1645_838604</name>
</gene>
<evidence type="ECO:0000313" key="4">
    <source>
        <dbReference type="Proteomes" id="UP000265703"/>
    </source>
</evidence>
<feature type="region of interest" description="Disordered" evidence="1">
    <location>
        <begin position="126"/>
        <end position="171"/>
    </location>
</feature>
<proteinExistence type="predicted"/>
<dbReference type="InterPro" id="IPR044822">
    <property type="entry name" value="Myb_DNA-bind_4"/>
</dbReference>
<feature type="region of interest" description="Disordered" evidence="1">
    <location>
        <begin position="86"/>
        <end position="106"/>
    </location>
</feature>